<proteinExistence type="predicted"/>
<dbReference type="RefSeq" id="WP_094511731.1">
    <property type="nucleotide sequence ID" value="NZ_NGPU01000072.1"/>
</dbReference>
<protein>
    <submittedName>
        <fullName evidence="1">Uncharacterized protein</fullName>
    </submittedName>
</protein>
<reference evidence="1 2" key="2">
    <citation type="submission" date="2017-09" db="EMBL/GenBank/DDBJ databases">
        <title>Tripartite evolution among Lactobacillus johnsonii, Lactobacillus taiwanensis, Lactobacillus reuteri and their rodent host.</title>
        <authorList>
            <person name="Wang T."/>
            <person name="Knowles S."/>
            <person name="Cheng C."/>
        </authorList>
    </citation>
    <scope>NUCLEOTIDE SEQUENCE [LARGE SCALE GENOMIC DNA]</scope>
    <source>
        <strain evidence="1 2">105n</strain>
    </source>
</reference>
<evidence type="ECO:0000313" key="1">
    <source>
        <dbReference type="EMBL" id="OYS94089.1"/>
    </source>
</evidence>
<gene>
    <name evidence="1" type="ORF">CBG15_04950</name>
</gene>
<dbReference type="EMBL" id="NGPX01000019">
    <property type="protein sequence ID" value="OYS94089.1"/>
    <property type="molecule type" value="Genomic_DNA"/>
</dbReference>
<comment type="caution">
    <text evidence="1">The sequence shown here is derived from an EMBL/GenBank/DDBJ whole genome shotgun (WGS) entry which is preliminary data.</text>
</comment>
<organism evidence="1 2">
    <name type="scientific">Limosilactobacillus reuteri</name>
    <name type="common">Lactobacillus reuteri</name>
    <dbReference type="NCBI Taxonomy" id="1598"/>
    <lineage>
        <taxon>Bacteria</taxon>
        <taxon>Bacillati</taxon>
        <taxon>Bacillota</taxon>
        <taxon>Bacilli</taxon>
        <taxon>Lactobacillales</taxon>
        <taxon>Lactobacillaceae</taxon>
        <taxon>Limosilactobacillus</taxon>
    </lineage>
</organism>
<reference evidence="1 2" key="1">
    <citation type="submission" date="2017-05" db="EMBL/GenBank/DDBJ databases">
        <authorList>
            <person name="Lin X.B."/>
            <person name="Stothard P."/>
            <person name="Tasseva G."/>
            <person name="Walter J."/>
        </authorList>
    </citation>
    <scope>NUCLEOTIDE SEQUENCE [LARGE SCALE GENOMIC DNA]</scope>
    <source>
        <strain evidence="1 2">105n</strain>
    </source>
</reference>
<accession>A0AB73QJR6</accession>
<evidence type="ECO:0000313" key="2">
    <source>
        <dbReference type="Proteomes" id="UP000216681"/>
    </source>
</evidence>
<name>A0AB73QJR6_LIMRT</name>
<dbReference type="Proteomes" id="UP000216681">
    <property type="component" value="Unassembled WGS sequence"/>
</dbReference>
<dbReference type="AlphaFoldDB" id="A0AB73QJR6"/>
<sequence>MLHKYKKIVPIEAEQFDGSDEMISRYGIVDLAKAIESKEETTYVIPTKEGSMELKKGDYISTGIDGEHWPIKRSIFERTYERCD</sequence>